<accession>A0A934KLB4</accession>
<proteinExistence type="predicted"/>
<organism evidence="2 3">
    <name type="scientific">Gelidibacter salicanalis</name>
    <dbReference type="NCBI Taxonomy" id="291193"/>
    <lineage>
        <taxon>Bacteria</taxon>
        <taxon>Pseudomonadati</taxon>
        <taxon>Bacteroidota</taxon>
        <taxon>Flavobacteriia</taxon>
        <taxon>Flavobacteriales</taxon>
        <taxon>Flavobacteriaceae</taxon>
        <taxon>Gelidibacter</taxon>
    </lineage>
</organism>
<keyword evidence="3" id="KW-1185">Reference proteome</keyword>
<gene>
    <name evidence="2" type="ORF">JEM65_11445</name>
</gene>
<keyword evidence="1" id="KW-0472">Membrane</keyword>
<dbReference type="AlphaFoldDB" id="A0A934KLB4"/>
<sequence length="161" mass="18669">MRTTNRKWHGYIGEIYGTLCYIYAFVVAHLRKTMNPKTTDFLFGCKNLYFLGIHPFDFSKSDSDEYKGIVELGKEIIQEIGLQSFVGFIVEYQYRVGIWSSLITLEFGKPDRNEILEISGTETILSACLEKIEQNEIDALLTDIIENKKSWIEKIKTCYNN</sequence>
<name>A0A934KLB4_9FLAO</name>
<dbReference type="EMBL" id="JAEHJZ010000027">
    <property type="protein sequence ID" value="MBJ7881257.1"/>
    <property type="molecule type" value="Genomic_DNA"/>
</dbReference>
<evidence type="ECO:0000313" key="3">
    <source>
        <dbReference type="Proteomes" id="UP000662373"/>
    </source>
</evidence>
<protein>
    <submittedName>
        <fullName evidence="2">Uncharacterized protein</fullName>
    </submittedName>
</protein>
<evidence type="ECO:0000256" key="1">
    <source>
        <dbReference type="SAM" id="Phobius"/>
    </source>
</evidence>
<reference evidence="2 3" key="1">
    <citation type="submission" date="2020-09" db="EMBL/GenBank/DDBJ databases">
        <title>Draft genome of Gelidibacter salicanalis PAMC21136.</title>
        <authorList>
            <person name="Park H."/>
        </authorList>
    </citation>
    <scope>NUCLEOTIDE SEQUENCE [LARGE SCALE GENOMIC DNA]</scope>
    <source>
        <strain evidence="2 3">PAMC21136</strain>
    </source>
</reference>
<feature type="transmembrane region" description="Helical" evidence="1">
    <location>
        <begin position="12"/>
        <end position="30"/>
    </location>
</feature>
<comment type="caution">
    <text evidence="2">The sequence shown here is derived from an EMBL/GenBank/DDBJ whole genome shotgun (WGS) entry which is preliminary data.</text>
</comment>
<keyword evidence="1" id="KW-1133">Transmembrane helix</keyword>
<evidence type="ECO:0000313" key="2">
    <source>
        <dbReference type="EMBL" id="MBJ7881257.1"/>
    </source>
</evidence>
<dbReference type="Proteomes" id="UP000662373">
    <property type="component" value="Unassembled WGS sequence"/>
</dbReference>
<keyword evidence="1" id="KW-0812">Transmembrane</keyword>